<keyword evidence="3" id="KW-1185">Reference proteome</keyword>
<accession>A0A286RAL2</accession>
<reference evidence="2 3" key="1">
    <citation type="journal article" name="Front. Microbiol.">
        <title>Sugar Metabolism of the First Thermophilic Planctomycete Thermogutta terrifontis: Comparative Genomic and Transcriptomic Approaches.</title>
        <authorList>
            <person name="Elcheninov A.G."/>
            <person name="Menzel P."/>
            <person name="Gudbergsdottir S.R."/>
            <person name="Slesarev A.I."/>
            <person name="Kadnikov V.V."/>
            <person name="Krogh A."/>
            <person name="Bonch-Osmolovskaya E.A."/>
            <person name="Peng X."/>
            <person name="Kublanov I.V."/>
        </authorList>
    </citation>
    <scope>NUCLEOTIDE SEQUENCE [LARGE SCALE GENOMIC DNA]</scope>
    <source>
        <strain evidence="2 3">R1</strain>
    </source>
</reference>
<proteinExistence type="predicted"/>
<feature type="compositionally biased region" description="Basic and acidic residues" evidence="1">
    <location>
        <begin position="1"/>
        <end position="10"/>
    </location>
</feature>
<feature type="region of interest" description="Disordered" evidence="1">
    <location>
        <begin position="1"/>
        <end position="25"/>
    </location>
</feature>
<dbReference type="Proteomes" id="UP000215086">
    <property type="component" value="Chromosome"/>
</dbReference>
<organism evidence="2 3">
    <name type="scientific">Thermogutta terrifontis</name>
    <dbReference type="NCBI Taxonomy" id="1331910"/>
    <lineage>
        <taxon>Bacteria</taxon>
        <taxon>Pseudomonadati</taxon>
        <taxon>Planctomycetota</taxon>
        <taxon>Planctomycetia</taxon>
        <taxon>Pirellulales</taxon>
        <taxon>Thermoguttaceae</taxon>
        <taxon>Thermogutta</taxon>
    </lineage>
</organism>
<name>A0A286RAL2_9BACT</name>
<gene>
    <name evidence="2" type="ORF">THTE_0385</name>
</gene>
<evidence type="ECO:0000313" key="3">
    <source>
        <dbReference type="Proteomes" id="UP000215086"/>
    </source>
</evidence>
<dbReference type="EMBL" id="CP018477">
    <property type="protein sequence ID" value="ASV72987.1"/>
    <property type="molecule type" value="Genomic_DNA"/>
</dbReference>
<dbReference type="KEGG" id="ttf:THTE_0385"/>
<protein>
    <submittedName>
        <fullName evidence="2">Uncharacterized protein</fullName>
    </submittedName>
</protein>
<evidence type="ECO:0000256" key="1">
    <source>
        <dbReference type="SAM" id="MobiDB-lite"/>
    </source>
</evidence>
<evidence type="ECO:0000313" key="2">
    <source>
        <dbReference type="EMBL" id="ASV72987.1"/>
    </source>
</evidence>
<sequence>MLVTSDENRLITHPASPGTTSVPLQPFPEGRACHVRRSTFDYPLPSGGD</sequence>
<dbReference type="AlphaFoldDB" id="A0A286RAL2"/>